<evidence type="ECO:0000313" key="1">
    <source>
        <dbReference type="EMBL" id="OAY59677.1"/>
    </source>
</evidence>
<accession>A0A2C9WHV6</accession>
<dbReference type="AlphaFoldDB" id="A0A2C9WHV6"/>
<protein>
    <submittedName>
        <fullName evidence="1">Uncharacterized protein</fullName>
    </submittedName>
</protein>
<organism evidence="1">
    <name type="scientific">Manihot esculenta</name>
    <name type="common">Cassava</name>
    <name type="synonym">Jatropha manihot</name>
    <dbReference type="NCBI Taxonomy" id="3983"/>
    <lineage>
        <taxon>Eukaryota</taxon>
        <taxon>Viridiplantae</taxon>
        <taxon>Streptophyta</taxon>
        <taxon>Embryophyta</taxon>
        <taxon>Tracheophyta</taxon>
        <taxon>Spermatophyta</taxon>
        <taxon>Magnoliopsida</taxon>
        <taxon>eudicotyledons</taxon>
        <taxon>Gunneridae</taxon>
        <taxon>Pentapetalae</taxon>
        <taxon>rosids</taxon>
        <taxon>fabids</taxon>
        <taxon>Malpighiales</taxon>
        <taxon>Euphorbiaceae</taxon>
        <taxon>Crotonoideae</taxon>
        <taxon>Manihoteae</taxon>
        <taxon>Manihot</taxon>
    </lineage>
</organism>
<gene>
    <name evidence="1" type="ORF">MANES_01G050100</name>
</gene>
<name>A0A2C9WHV6_MANES</name>
<reference evidence="1" key="1">
    <citation type="submission" date="2016-02" db="EMBL/GenBank/DDBJ databases">
        <title>WGS assembly of Manihot esculenta.</title>
        <authorList>
            <person name="Bredeson J.V."/>
            <person name="Prochnik S.E."/>
            <person name="Lyons J.B."/>
            <person name="Schmutz J."/>
            <person name="Grimwood J."/>
            <person name="Vrebalov J."/>
            <person name="Bart R.S."/>
            <person name="Amuge T."/>
            <person name="Ferguson M.E."/>
            <person name="Green R."/>
            <person name="Putnam N."/>
            <person name="Stites J."/>
            <person name="Rounsley S."/>
            <person name="Rokhsar D.S."/>
        </authorList>
    </citation>
    <scope>NUCLEOTIDE SEQUENCE [LARGE SCALE GENOMIC DNA]</scope>
    <source>
        <tissue evidence="1">Leaf</tissue>
    </source>
</reference>
<dbReference type="EMBL" id="CM004387">
    <property type="protein sequence ID" value="OAY59677.1"/>
    <property type="molecule type" value="Genomic_DNA"/>
</dbReference>
<sequence>MCAVSIEAEVWATWKNGLGPLREMGCLTVGVEEVLGGPLCWSTVLKLKPRRSTCALVKDARAWFA</sequence>
<proteinExistence type="predicted"/>